<dbReference type="Pfam" id="PF00474">
    <property type="entry name" value="SSF"/>
    <property type="match status" value="1"/>
</dbReference>
<dbReference type="PROSITE" id="PS50283">
    <property type="entry name" value="NA_SOLUT_SYMP_3"/>
    <property type="match status" value="1"/>
</dbReference>
<dbReference type="InterPro" id="IPR038377">
    <property type="entry name" value="Na/Glc_symporter_sf"/>
</dbReference>
<dbReference type="Proteomes" id="UP000628736">
    <property type="component" value="Unassembled WGS sequence"/>
</dbReference>
<feature type="transmembrane region" description="Helical" evidence="14">
    <location>
        <begin position="413"/>
        <end position="432"/>
    </location>
</feature>
<keyword evidence="16" id="KW-1185">Reference proteome</keyword>
<evidence type="ECO:0000313" key="16">
    <source>
        <dbReference type="Proteomes" id="UP000628736"/>
    </source>
</evidence>
<evidence type="ECO:0000256" key="6">
    <source>
        <dbReference type="ARBA" id="ARBA00022847"/>
    </source>
</evidence>
<evidence type="ECO:0000256" key="13">
    <source>
        <dbReference type="RuleBase" id="RU362091"/>
    </source>
</evidence>
<keyword evidence="9" id="KW-0406">Ion transport</keyword>
<feature type="transmembrane region" description="Helical" evidence="14">
    <location>
        <begin position="270"/>
        <end position="293"/>
    </location>
</feature>
<dbReference type="InterPro" id="IPR001734">
    <property type="entry name" value="Na/solute_symporter"/>
</dbReference>
<comment type="catalytic activity">
    <reaction evidence="12">
        <text>L-proline(in) + Na(+)(in) = L-proline(out) + Na(+)(out)</text>
        <dbReference type="Rhea" id="RHEA:28967"/>
        <dbReference type="ChEBI" id="CHEBI:29101"/>
        <dbReference type="ChEBI" id="CHEBI:60039"/>
    </reaction>
</comment>
<feature type="transmembrane region" description="Helical" evidence="14">
    <location>
        <begin position="150"/>
        <end position="169"/>
    </location>
</feature>
<dbReference type="GO" id="GO:0006814">
    <property type="term" value="P:sodium ion transport"/>
    <property type="evidence" value="ECO:0007669"/>
    <property type="project" value="UniProtKB-KW"/>
</dbReference>
<gene>
    <name evidence="15" type="ORF">H8S11_02380</name>
</gene>
<keyword evidence="7 14" id="KW-1133">Transmembrane helix</keyword>
<keyword evidence="10 14" id="KW-0472">Membrane</keyword>
<evidence type="ECO:0000256" key="2">
    <source>
        <dbReference type="ARBA" id="ARBA00006434"/>
    </source>
</evidence>
<protein>
    <submittedName>
        <fullName evidence="15">Sodium:solute symporter family protein</fullName>
    </submittedName>
</protein>
<dbReference type="GO" id="GO:0005886">
    <property type="term" value="C:plasma membrane"/>
    <property type="evidence" value="ECO:0007669"/>
    <property type="project" value="UniProtKB-SubCell"/>
</dbReference>
<evidence type="ECO:0000256" key="5">
    <source>
        <dbReference type="ARBA" id="ARBA00022692"/>
    </source>
</evidence>
<keyword evidence="3" id="KW-0813">Transport</keyword>
<feature type="transmembrane region" description="Helical" evidence="14">
    <location>
        <begin position="76"/>
        <end position="95"/>
    </location>
</feature>
<evidence type="ECO:0000256" key="7">
    <source>
        <dbReference type="ARBA" id="ARBA00022989"/>
    </source>
</evidence>
<dbReference type="InterPro" id="IPR050277">
    <property type="entry name" value="Sodium:Solute_Symporter"/>
</dbReference>
<comment type="similarity">
    <text evidence="2 13">Belongs to the sodium:solute symporter (SSF) (TC 2.A.21) family.</text>
</comment>
<evidence type="ECO:0000256" key="12">
    <source>
        <dbReference type="ARBA" id="ARBA00033708"/>
    </source>
</evidence>
<reference evidence="15" key="1">
    <citation type="submission" date="2020-08" db="EMBL/GenBank/DDBJ databases">
        <title>Genome public.</title>
        <authorList>
            <person name="Liu C."/>
            <person name="Sun Q."/>
        </authorList>
    </citation>
    <scope>NUCLEOTIDE SEQUENCE</scope>
    <source>
        <strain evidence="15">NSJ-23</strain>
    </source>
</reference>
<dbReference type="AlphaFoldDB" id="A0A8J6M2F3"/>
<evidence type="ECO:0000313" key="15">
    <source>
        <dbReference type="EMBL" id="MBC5721670.1"/>
    </source>
</evidence>
<comment type="subcellular location">
    <subcellularLocation>
        <location evidence="1">Cell membrane</location>
        <topology evidence="1">Multi-pass membrane protein</topology>
    </subcellularLocation>
</comment>
<dbReference type="PANTHER" id="PTHR48086">
    <property type="entry name" value="SODIUM/PROLINE SYMPORTER-RELATED"/>
    <property type="match status" value="1"/>
</dbReference>
<sequence length="479" mass="51378">MNNNTIYLAVTVAFMIGLAIIGIMISRGVKSSEDWMVAGKSLGKIPMAGTYFATIVSATSIMSYMGYYYLNGWPGWWNAAGTLMTSFLACIYFARKVRQSECNTLPEFIEKRYSRAFSIPASLLVVLCCTALLANQVTGAVILLQSFVDWSTITCCVILLLVFIVFTCIGGMKAVAWTDTVCALVIIVGVWIIAGEFLFRVGGFTAMNEGIAAVDPEFVQGFSVSIPPMTALSWVITWGICNFGAPQFVARFMSAESPEVASKSQGITGIGLLLFYVPLAIIGLCGILIHPGIEKQDAVFTTLIMSEVTPLMGAVMLAAVVAAIISTADSLLLLVATTFTHDFYCKVKSNVTDKEELLVSRVSTIVFGVGSVVLTFFINDTIQTFQAKAVTLMGSALAVTTMVGVAYKKANKISAMIAAVCGFVTAVIWYALNQPFGIMPALPACAVCFVVIMVASWITPASANDTADKEVMENLFGKQ</sequence>
<dbReference type="EMBL" id="JACOPO010000001">
    <property type="protein sequence ID" value="MBC5721670.1"/>
    <property type="molecule type" value="Genomic_DNA"/>
</dbReference>
<dbReference type="RefSeq" id="WP_147572100.1">
    <property type="nucleotide sequence ID" value="NZ_JACOPO010000001.1"/>
</dbReference>
<evidence type="ECO:0000256" key="9">
    <source>
        <dbReference type="ARBA" id="ARBA00023065"/>
    </source>
</evidence>
<evidence type="ECO:0000256" key="1">
    <source>
        <dbReference type="ARBA" id="ARBA00004651"/>
    </source>
</evidence>
<name>A0A8J6M2F3_9FIRM</name>
<feature type="transmembrane region" description="Helical" evidence="14">
    <location>
        <begin position="231"/>
        <end position="249"/>
    </location>
</feature>
<comment type="caution">
    <text evidence="15">The sequence shown here is derived from an EMBL/GenBank/DDBJ whole genome shotgun (WGS) entry which is preliminary data.</text>
</comment>
<feature type="transmembrane region" description="Helical" evidence="14">
    <location>
        <begin position="181"/>
        <end position="199"/>
    </location>
</feature>
<evidence type="ECO:0000256" key="4">
    <source>
        <dbReference type="ARBA" id="ARBA00022475"/>
    </source>
</evidence>
<dbReference type="GO" id="GO:0015293">
    <property type="term" value="F:symporter activity"/>
    <property type="evidence" value="ECO:0007669"/>
    <property type="project" value="UniProtKB-KW"/>
</dbReference>
<keyword evidence="6" id="KW-0769">Symport</keyword>
<accession>A0A8J6M2F3</accession>
<dbReference type="Gene3D" id="1.20.1730.10">
    <property type="entry name" value="Sodium/glucose cotransporter"/>
    <property type="match status" value="1"/>
</dbReference>
<feature type="transmembrane region" description="Helical" evidence="14">
    <location>
        <begin position="50"/>
        <end position="70"/>
    </location>
</feature>
<keyword evidence="4" id="KW-1003">Cell membrane</keyword>
<keyword evidence="5 14" id="KW-0812">Transmembrane</keyword>
<dbReference type="PANTHER" id="PTHR48086:SF3">
    <property type="entry name" value="SODIUM_PROLINE SYMPORTER"/>
    <property type="match status" value="1"/>
</dbReference>
<feature type="transmembrane region" description="Helical" evidence="14">
    <location>
        <begin position="116"/>
        <end position="144"/>
    </location>
</feature>
<keyword evidence="8" id="KW-0915">Sodium</keyword>
<organism evidence="15 16">
    <name type="scientific">Flintibacter hominis</name>
    <dbReference type="NCBI Taxonomy" id="2763048"/>
    <lineage>
        <taxon>Bacteria</taxon>
        <taxon>Bacillati</taxon>
        <taxon>Bacillota</taxon>
        <taxon>Clostridia</taxon>
        <taxon>Eubacteriales</taxon>
        <taxon>Flintibacter</taxon>
    </lineage>
</organism>
<evidence type="ECO:0000256" key="3">
    <source>
        <dbReference type="ARBA" id="ARBA00022448"/>
    </source>
</evidence>
<feature type="transmembrane region" description="Helical" evidence="14">
    <location>
        <begin position="385"/>
        <end position="406"/>
    </location>
</feature>
<evidence type="ECO:0000256" key="14">
    <source>
        <dbReference type="SAM" id="Phobius"/>
    </source>
</evidence>
<feature type="transmembrane region" description="Helical" evidence="14">
    <location>
        <begin position="358"/>
        <end position="379"/>
    </location>
</feature>
<proteinExistence type="inferred from homology"/>
<feature type="transmembrane region" description="Helical" evidence="14">
    <location>
        <begin position="313"/>
        <end position="337"/>
    </location>
</feature>
<evidence type="ECO:0000256" key="10">
    <source>
        <dbReference type="ARBA" id="ARBA00023136"/>
    </source>
</evidence>
<dbReference type="CDD" id="cd10322">
    <property type="entry name" value="SLC5sbd"/>
    <property type="match status" value="1"/>
</dbReference>
<feature type="transmembrane region" description="Helical" evidence="14">
    <location>
        <begin position="438"/>
        <end position="459"/>
    </location>
</feature>
<feature type="transmembrane region" description="Helical" evidence="14">
    <location>
        <begin position="6"/>
        <end position="29"/>
    </location>
</feature>
<evidence type="ECO:0000256" key="11">
    <source>
        <dbReference type="ARBA" id="ARBA00023201"/>
    </source>
</evidence>
<evidence type="ECO:0000256" key="8">
    <source>
        <dbReference type="ARBA" id="ARBA00023053"/>
    </source>
</evidence>
<keyword evidence="11" id="KW-0739">Sodium transport</keyword>